<dbReference type="InterPro" id="IPR003439">
    <property type="entry name" value="ABC_transporter-like_ATP-bd"/>
</dbReference>
<protein>
    <submittedName>
        <fullName evidence="6">ATP-binding cassette domain-containing protein</fullName>
    </submittedName>
</protein>
<feature type="domain" description="ABC transporter" evidence="5">
    <location>
        <begin position="4"/>
        <end position="232"/>
    </location>
</feature>
<dbReference type="InterPro" id="IPR017871">
    <property type="entry name" value="ABC_transporter-like_CS"/>
</dbReference>
<dbReference type="Gene3D" id="3.40.50.300">
    <property type="entry name" value="P-loop containing nucleotide triphosphate hydrolases"/>
    <property type="match status" value="1"/>
</dbReference>
<dbReference type="InterPro" id="IPR027417">
    <property type="entry name" value="P-loop_NTPase"/>
</dbReference>
<evidence type="ECO:0000313" key="7">
    <source>
        <dbReference type="Proteomes" id="UP001600943"/>
    </source>
</evidence>
<keyword evidence="2" id="KW-0813">Transport</keyword>
<dbReference type="PANTHER" id="PTHR43335:SF2">
    <property type="entry name" value="ABC TRANSPORTER, ATP-BINDING PROTEIN"/>
    <property type="match status" value="1"/>
</dbReference>
<dbReference type="InterPro" id="IPR003593">
    <property type="entry name" value="AAA+_ATPase"/>
</dbReference>
<keyword evidence="4 6" id="KW-0067">ATP-binding</keyword>
<dbReference type="SMART" id="SM00382">
    <property type="entry name" value="AAA"/>
    <property type="match status" value="1"/>
</dbReference>
<dbReference type="GO" id="GO:0005524">
    <property type="term" value="F:ATP binding"/>
    <property type="evidence" value="ECO:0007669"/>
    <property type="project" value="UniProtKB-KW"/>
</dbReference>
<dbReference type="PROSITE" id="PS00211">
    <property type="entry name" value="ABC_TRANSPORTER_1"/>
    <property type="match status" value="1"/>
</dbReference>
<evidence type="ECO:0000256" key="4">
    <source>
        <dbReference type="ARBA" id="ARBA00022840"/>
    </source>
</evidence>
<evidence type="ECO:0000256" key="2">
    <source>
        <dbReference type="ARBA" id="ARBA00022448"/>
    </source>
</evidence>
<dbReference type="Pfam" id="PF00005">
    <property type="entry name" value="ABC_tran"/>
    <property type="match status" value="1"/>
</dbReference>
<dbReference type="CDD" id="cd03264">
    <property type="entry name" value="ABC_drug_resistance_like"/>
    <property type="match status" value="1"/>
</dbReference>
<dbReference type="Proteomes" id="UP001600943">
    <property type="component" value="Unassembled WGS sequence"/>
</dbReference>
<evidence type="ECO:0000256" key="3">
    <source>
        <dbReference type="ARBA" id="ARBA00022741"/>
    </source>
</evidence>
<keyword evidence="7" id="KW-1185">Reference proteome</keyword>
<evidence type="ECO:0000259" key="5">
    <source>
        <dbReference type="PROSITE" id="PS50893"/>
    </source>
</evidence>
<gene>
    <name evidence="6" type="ORF">K040078D81_13050</name>
</gene>
<accession>A0ABQ0B6W3</accession>
<dbReference type="PROSITE" id="PS50893">
    <property type="entry name" value="ABC_TRANSPORTER_2"/>
    <property type="match status" value="1"/>
</dbReference>
<reference evidence="6 7" key="1">
    <citation type="submission" date="2024-04" db="EMBL/GenBank/DDBJ databases">
        <title>Defined microbial consortia suppress multidrug-resistant proinflammatory Enterobacteriaceae via ecological control.</title>
        <authorList>
            <person name="Furuichi M."/>
            <person name="Kawaguchi T."/>
            <person name="Pust M."/>
            <person name="Yasuma K."/>
            <person name="Plichta D."/>
            <person name="Hasegawa N."/>
            <person name="Ohya T."/>
            <person name="Bhattarai S."/>
            <person name="Sasajima S."/>
            <person name="Aoto Y."/>
            <person name="Tuganbaev T."/>
            <person name="Yaginuma M."/>
            <person name="Ueda M."/>
            <person name="Okahashi N."/>
            <person name="Amafuji K."/>
            <person name="Kiridooshi Y."/>
            <person name="Sugita K."/>
            <person name="Strazar M."/>
            <person name="Skelly A."/>
            <person name="Suda W."/>
            <person name="Hattori M."/>
            <person name="Nakamoto N."/>
            <person name="Caballero S."/>
            <person name="Norman J."/>
            <person name="Olle B."/>
            <person name="Tanoue T."/>
            <person name="Arita M."/>
            <person name="Bucci V."/>
            <person name="Atarashi K."/>
            <person name="Xavier R."/>
            <person name="Honda K."/>
        </authorList>
    </citation>
    <scope>NUCLEOTIDE SEQUENCE [LARGE SCALE GENOMIC DNA]</scope>
    <source>
        <strain evidence="7">k04-0078-D8-1</strain>
    </source>
</reference>
<evidence type="ECO:0000313" key="6">
    <source>
        <dbReference type="EMBL" id="GAA6407188.1"/>
    </source>
</evidence>
<dbReference type="PANTHER" id="PTHR43335">
    <property type="entry name" value="ABC TRANSPORTER, ATP-BINDING PROTEIN"/>
    <property type="match status" value="1"/>
</dbReference>
<evidence type="ECO:0000256" key="1">
    <source>
        <dbReference type="ARBA" id="ARBA00005417"/>
    </source>
</evidence>
<name>A0ABQ0B6W3_9FIRM</name>
<sequence>MLELKAQNVTKHYKEKTAADHISFTLKNGVYGLLGENGAGKTTLLRILCGILMPEKGAVTLDGISIHKMGASYRTLLGYLPQDFGYYPDFTVKRYLLYLASLKALPRERALTRYREMLELTGLQEEEKRKIKHLSGGMIRRLGIAQALLNDPKILLLDEPTAGLDPKERIRFRNIISSLGHDRLVLLSTHIVSDVANAADRILIMRRGKIIEDQTPDALIQTASGHVWEVTASPREAESIQKQFPVCNVRTEGENLRIRILSRNCPSPHASQVQPDLEDAYLYVTENREVC</sequence>
<dbReference type="RefSeq" id="WP_390404084.1">
    <property type="nucleotide sequence ID" value="NZ_BAABYW010000001.1"/>
</dbReference>
<dbReference type="SUPFAM" id="SSF52540">
    <property type="entry name" value="P-loop containing nucleoside triphosphate hydrolases"/>
    <property type="match status" value="1"/>
</dbReference>
<comment type="similarity">
    <text evidence="1">Belongs to the ABC transporter superfamily.</text>
</comment>
<comment type="caution">
    <text evidence="6">The sequence shown here is derived from an EMBL/GenBank/DDBJ whole genome shotgun (WGS) entry which is preliminary data.</text>
</comment>
<organism evidence="6 7">
    <name type="scientific">Blautia hominis</name>
    <dbReference type="NCBI Taxonomy" id="2025493"/>
    <lineage>
        <taxon>Bacteria</taxon>
        <taxon>Bacillati</taxon>
        <taxon>Bacillota</taxon>
        <taxon>Clostridia</taxon>
        <taxon>Lachnospirales</taxon>
        <taxon>Lachnospiraceae</taxon>
        <taxon>Blautia</taxon>
    </lineage>
</organism>
<keyword evidence="3" id="KW-0547">Nucleotide-binding</keyword>
<proteinExistence type="inferred from homology"/>
<dbReference type="EMBL" id="BAABYW010000001">
    <property type="protein sequence ID" value="GAA6407188.1"/>
    <property type="molecule type" value="Genomic_DNA"/>
</dbReference>